<protein>
    <recommendedName>
        <fullName evidence="7 8">Large ribosomal subunit protein uL5</fullName>
    </recommendedName>
</protein>
<dbReference type="GO" id="GO:0005840">
    <property type="term" value="C:ribosome"/>
    <property type="evidence" value="ECO:0007669"/>
    <property type="project" value="UniProtKB-KW"/>
</dbReference>
<keyword evidence="4 8" id="KW-0694">RNA-binding</keyword>
<keyword evidence="5 8" id="KW-0689">Ribosomal protein</keyword>
<proteinExistence type="inferred from homology"/>
<dbReference type="NCBIfam" id="NF000585">
    <property type="entry name" value="PRK00010.1"/>
    <property type="match status" value="1"/>
</dbReference>
<dbReference type="KEGG" id="nef:GP480_01100"/>
<evidence type="ECO:0000256" key="6">
    <source>
        <dbReference type="ARBA" id="ARBA00023274"/>
    </source>
</evidence>
<dbReference type="Proteomes" id="UP000464912">
    <property type="component" value="Chromosome"/>
</dbReference>
<feature type="domain" description="Large ribosomal subunit protein uL5 C-terminal" evidence="11">
    <location>
        <begin position="82"/>
        <end position="175"/>
    </location>
</feature>
<dbReference type="InterPro" id="IPR022803">
    <property type="entry name" value="Ribosomal_uL5_dom_sf"/>
</dbReference>
<sequence>MLGSEYHKSALAKVMKEVGVDSSVKAPRFEKVCLSIGLGSASSDSKLLASAVEDLSLIAGQRAVVTVAKKSISSFKLRKGFPVGCRVTLRKQKMFDFINRLLYVALPDQKDFKGFTAGNFDGHGNMAFGLTEHIVFPEIDFDKTYRVIGMNVVVVTTASTDRLARILLSCYGFPFRD</sequence>
<reference evidence="12 13" key="1">
    <citation type="journal article" date="2020" name="MBio">
        <title>Erratum for Teymournejad et al., 'Isolation and Molecular Analysis of a Novel Neorickettsia Species That Causes Potomac Horse Fever'.</title>
        <authorList>
            <person name="Teymournejad O."/>
            <person name="Lin M."/>
            <person name="Bekebrede H."/>
            <person name="Kamr A."/>
            <person name="Toribio R.E."/>
            <person name="Arroyo L.G."/>
            <person name="Baird J.D."/>
            <person name="Rikihisa Y."/>
        </authorList>
    </citation>
    <scope>NUCLEOTIDE SEQUENCE [LARGE SCALE GENOMIC DNA]</scope>
    <source>
        <strain evidence="12 13">Fin17</strain>
    </source>
</reference>
<comment type="similarity">
    <text evidence="1 8 9">Belongs to the universal ribosomal protein uL5 family.</text>
</comment>
<comment type="function">
    <text evidence="8">This is 1 of the proteins that bind and probably mediate the attachment of the 5S RNA into the large ribosomal subunit, where it forms part of the central protuberance. In the 70S ribosome it contacts protein S13 of the 30S subunit (bridge B1b), connecting the 2 subunits; this bridge is implicated in subunit movement. Contacts the P site tRNA; the 5S rRNA and some of its associated proteins might help stabilize positioning of ribosome-bound tRNAs.</text>
</comment>
<gene>
    <name evidence="8 12" type="primary">rplE</name>
    <name evidence="12" type="ORF">GP480_01100</name>
</gene>
<dbReference type="GO" id="GO:0006412">
    <property type="term" value="P:translation"/>
    <property type="evidence" value="ECO:0007669"/>
    <property type="project" value="UniProtKB-UniRule"/>
</dbReference>
<evidence type="ECO:0000313" key="12">
    <source>
        <dbReference type="EMBL" id="QHD65056.1"/>
    </source>
</evidence>
<comment type="subunit">
    <text evidence="8">Part of the 50S ribosomal subunit; part of the 5S rRNA/L5/L18/L25 subcomplex. Contacts the 5S rRNA and the P site tRNA. Forms a bridge to the 30S subunit in the 70S ribosome.</text>
</comment>
<keyword evidence="6 8" id="KW-0687">Ribonucleoprotein</keyword>
<evidence type="ECO:0000256" key="2">
    <source>
        <dbReference type="ARBA" id="ARBA00022555"/>
    </source>
</evidence>
<organism evidence="12 13">
    <name type="scientific">Neorickettsia findlayensis</name>
    <dbReference type="NCBI Taxonomy" id="2686014"/>
    <lineage>
        <taxon>Bacteria</taxon>
        <taxon>Pseudomonadati</taxon>
        <taxon>Pseudomonadota</taxon>
        <taxon>Alphaproteobacteria</taxon>
        <taxon>Rickettsiales</taxon>
        <taxon>Anaplasmataceae</taxon>
        <taxon>Neorickettsia</taxon>
    </lineage>
</organism>
<accession>A0A6P1G9B2</accession>
<dbReference type="RefSeq" id="WP_160095088.1">
    <property type="nucleotide sequence ID" value="NZ_CP047224.1"/>
</dbReference>
<evidence type="ECO:0000256" key="9">
    <source>
        <dbReference type="RuleBase" id="RU003930"/>
    </source>
</evidence>
<evidence type="ECO:0000256" key="7">
    <source>
        <dbReference type="ARBA" id="ARBA00035245"/>
    </source>
</evidence>
<dbReference type="Pfam" id="PF00281">
    <property type="entry name" value="Ribosomal_L5"/>
    <property type="match status" value="1"/>
</dbReference>
<evidence type="ECO:0000259" key="11">
    <source>
        <dbReference type="Pfam" id="PF00673"/>
    </source>
</evidence>
<reference evidence="12 13" key="2">
    <citation type="journal article" date="2020" name="MBio">
        <title>Isolation and Molecular Analysis of a Novel Neorickettsia Species That Causes Potomac Horse Fever.</title>
        <authorList>
            <person name="Teymournejad O."/>
            <person name="Lin M."/>
            <person name="Bekebrede H."/>
            <person name="Kamr A."/>
            <person name="Toribio R.E."/>
            <person name="Arroyo L.G."/>
            <person name="Baird J.D."/>
            <person name="Rikihisa Y."/>
        </authorList>
    </citation>
    <scope>NUCLEOTIDE SEQUENCE [LARGE SCALE GENOMIC DNA]</scope>
    <source>
        <strain evidence="12 13">Fin17</strain>
    </source>
</reference>
<evidence type="ECO:0000313" key="13">
    <source>
        <dbReference type="Proteomes" id="UP000464912"/>
    </source>
</evidence>
<evidence type="ECO:0000256" key="1">
    <source>
        <dbReference type="ARBA" id="ARBA00008553"/>
    </source>
</evidence>
<keyword evidence="3 8" id="KW-0699">rRNA-binding</keyword>
<dbReference type="InterPro" id="IPR031310">
    <property type="entry name" value="Ribosomal_uL5_N"/>
</dbReference>
<dbReference type="FunFam" id="3.30.1440.10:FF:000001">
    <property type="entry name" value="50S ribosomal protein L5"/>
    <property type="match status" value="1"/>
</dbReference>
<evidence type="ECO:0000256" key="5">
    <source>
        <dbReference type="ARBA" id="ARBA00022980"/>
    </source>
</evidence>
<dbReference type="PROSITE" id="PS00358">
    <property type="entry name" value="RIBOSOMAL_L5"/>
    <property type="match status" value="1"/>
</dbReference>
<keyword evidence="13" id="KW-1185">Reference proteome</keyword>
<dbReference type="HAMAP" id="MF_01333_B">
    <property type="entry name" value="Ribosomal_uL5_B"/>
    <property type="match status" value="1"/>
</dbReference>
<dbReference type="InterPro" id="IPR020929">
    <property type="entry name" value="Ribosomal_uL5_CS"/>
</dbReference>
<dbReference type="AlphaFoldDB" id="A0A6P1G9B2"/>
<keyword evidence="2 8" id="KW-0820">tRNA-binding</keyword>
<dbReference type="InterPro" id="IPR031309">
    <property type="entry name" value="Ribosomal_uL5_C"/>
</dbReference>
<dbReference type="Pfam" id="PF00673">
    <property type="entry name" value="Ribosomal_L5_C"/>
    <property type="match status" value="1"/>
</dbReference>
<dbReference type="PIRSF" id="PIRSF002161">
    <property type="entry name" value="Ribosomal_L5"/>
    <property type="match status" value="1"/>
</dbReference>
<name>A0A6P1G9B2_9RICK</name>
<evidence type="ECO:0000259" key="10">
    <source>
        <dbReference type="Pfam" id="PF00281"/>
    </source>
</evidence>
<dbReference type="InterPro" id="IPR020930">
    <property type="entry name" value="Ribosomal_uL5_bac-type"/>
</dbReference>
<dbReference type="GO" id="GO:0019843">
    <property type="term" value="F:rRNA binding"/>
    <property type="evidence" value="ECO:0007669"/>
    <property type="project" value="UniProtKB-UniRule"/>
</dbReference>
<dbReference type="GO" id="GO:0003735">
    <property type="term" value="F:structural constituent of ribosome"/>
    <property type="evidence" value="ECO:0007669"/>
    <property type="project" value="InterPro"/>
</dbReference>
<dbReference type="GO" id="GO:0000049">
    <property type="term" value="F:tRNA binding"/>
    <property type="evidence" value="ECO:0007669"/>
    <property type="project" value="UniProtKB-UniRule"/>
</dbReference>
<dbReference type="EMBL" id="CP047224">
    <property type="protein sequence ID" value="QHD65056.1"/>
    <property type="molecule type" value="Genomic_DNA"/>
</dbReference>
<dbReference type="GO" id="GO:1990904">
    <property type="term" value="C:ribonucleoprotein complex"/>
    <property type="evidence" value="ECO:0007669"/>
    <property type="project" value="UniProtKB-KW"/>
</dbReference>
<evidence type="ECO:0000256" key="4">
    <source>
        <dbReference type="ARBA" id="ARBA00022884"/>
    </source>
</evidence>
<dbReference type="PANTHER" id="PTHR11994">
    <property type="entry name" value="60S RIBOSOMAL PROTEIN L11-RELATED"/>
    <property type="match status" value="1"/>
</dbReference>
<dbReference type="Gene3D" id="3.30.1440.10">
    <property type="match status" value="1"/>
</dbReference>
<dbReference type="InterPro" id="IPR002132">
    <property type="entry name" value="Ribosomal_uL5"/>
</dbReference>
<evidence type="ECO:0000256" key="3">
    <source>
        <dbReference type="ARBA" id="ARBA00022730"/>
    </source>
</evidence>
<evidence type="ECO:0000256" key="8">
    <source>
        <dbReference type="HAMAP-Rule" id="MF_01333"/>
    </source>
</evidence>
<feature type="domain" description="Large ribosomal subunit protein uL5 N-terminal" evidence="10">
    <location>
        <begin position="25"/>
        <end position="78"/>
    </location>
</feature>
<dbReference type="SUPFAM" id="SSF55282">
    <property type="entry name" value="RL5-like"/>
    <property type="match status" value="1"/>
</dbReference>